<dbReference type="FunFam" id="2.60.120.290:FF:000013">
    <property type="entry name" value="Membrane frizzled-related protein"/>
    <property type="match status" value="1"/>
</dbReference>
<feature type="domain" description="CUB" evidence="4">
    <location>
        <begin position="184"/>
        <end position="228"/>
    </location>
</feature>
<accession>A0A3P6Q5L9</accession>
<dbReference type="EMBL" id="UYRT01000394">
    <property type="protein sequence ID" value="VDK28104.1"/>
    <property type="molecule type" value="Genomic_DNA"/>
</dbReference>
<dbReference type="SMART" id="SM00042">
    <property type="entry name" value="CUB"/>
    <property type="match status" value="1"/>
</dbReference>
<dbReference type="PANTHER" id="PTHR24251">
    <property type="entry name" value="OVOCHYMASE-RELATED"/>
    <property type="match status" value="1"/>
</dbReference>
<dbReference type="CDD" id="cd00041">
    <property type="entry name" value="CUB"/>
    <property type="match status" value="2"/>
</dbReference>
<feature type="domain" description="CUB" evidence="4">
    <location>
        <begin position="60"/>
        <end position="182"/>
    </location>
</feature>
<gene>
    <name evidence="5" type="ORF">GPUH_LOCUS451</name>
</gene>
<reference evidence="5 6" key="1">
    <citation type="submission" date="2018-11" db="EMBL/GenBank/DDBJ databases">
        <authorList>
            <consortium name="Pathogen Informatics"/>
        </authorList>
    </citation>
    <scope>NUCLEOTIDE SEQUENCE [LARGE SCALE GENOMIC DNA]</scope>
</reference>
<evidence type="ECO:0000256" key="3">
    <source>
        <dbReference type="PROSITE-ProRule" id="PRU00059"/>
    </source>
</evidence>
<proteinExistence type="predicted"/>
<dbReference type="SUPFAM" id="SSF49854">
    <property type="entry name" value="Spermadhesin, CUB domain"/>
    <property type="match status" value="2"/>
</dbReference>
<organism evidence="5 6">
    <name type="scientific">Gongylonema pulchrum</name>
    <dbReference type="NCBI Taxonomy" id="637853"/>
    <lineage>
        <taxon>Eukaryota</taxon>
        <taxon>Metazoa</taxon>
        <taxon>Ecdysozoa</taxon>
        <taxon>Nematoda</taxon>
        <taxon>Chromadorea</taxon>
        <taxon>Rhabditida</taxon>
        <taxon>Spirurina</taxon>
        <taxon>Spiruromorpha</taxon>
        <taxon>Spiruroidea</taxon>
        <taxon>Gongylonematidae</taxon>
        <taxon>Gongylonema</taxon>
    </lineage>
</organism>
<dbReference type="OrthoDB" id="5877743at2759"/>
<keyword evidence="2" id="KW-1015">Disulfide bond</keyword>
<dbReference type="InterPro" id="IPR000859">
    <property type="entry name" value="CUB_dom"/>
</dbReference>
<protein>
    <recommendedName>
        <fullName evidence="4">CUB domain-containing protein</fullName>
    </recommendedName>
</protein>
<keyword evidence="6" id="KW-1185">Reference proteome</keyword>
<name>A0A3P6Q5L9_9BILA</name>
<dbReference type="AlphaFoldDB" id="A0A3P6Q5L9"/>
<evidence type="ECO:0000256" key="2">
    <source>
        <dbReference type="ARBA" id="ARBA00023157"/>
    </source>
</evidence>
<sequence length="228" mass="25148">MCGSLAGWNKTFSNGRVFVTFTTDSTGTGKVFTTSLLVKLLHVNFVQGFVLQLTEQLHDCSSDRLVLNEGDPPKILTSPEFPKMSPNSLDCVWMISAPGGHRIKFTVDPTTFDLQDSSLRELCADDYLEIRDGPSKLSPLFGRYCRSEPPSTIYSTGSYLHIRYQTDSFAQSSGWNATYEIASCGGSIVIPVNGSSVLRSPHYPEPYPSQAECDWTVMAPRGHYVNAT</sequence>
<evidence type="ECO:0000313" key="5">
    <source>
        <dbReference type="EMBL" id="VDK28104.1"/>
    </source>
</evidence>
<evidence type="ECO:0000259" key="4">
    <source>
        <dbReference type="PROSITE" id="PS01180"/>
    </source>
</evidence>
<evidence type="ECO:0000313" key="6">
    <source>
        <dbReference type="Proteomes" id="UP000271098"/>
    </source>
</evidence>
<dbReference type="PROSITE" id="PS01180">
    <property type="entry name" value="CUB"/>
    <property type="match status" value="2"/>
</dbReference>
<dbReference type="Proteomes" id="UP000271098">
    <property type="component" value="Unassembled WGS sequence"/>
</dbReference>
<keyword evidence="1" id="KW-0677">Repeat</keyword>
<dbReference type="PANTHER" id="PTHR24251:SF37">
    <property type="entry name" value="CUB DOMAIN-CONTAINING PROTEIN"/>
    <property type="match status" value="1"/>
</dbReference>
<dbReference type="Pfam" id="PF00431">
    <property type="entry name" value="CUB"/>
    <property type="match status" value="2"/>
</dbReference>
<dbReference type="Gene3D" id="2.60.120.290">
    <property type="entry name" value="Spermadhesin, CUB domain"/>
    <property type="match status" value="2"/>
</dbReference>
<comment type="caution">
    <text evidence="3">Lacks conserved residue(s) required for the propagation of feature annotation.</text>
</comment>
<evidence type="ECO:0000256" key="1">
    <source>
        <dbReference type="ARBA" id="ARBA00022737"/>
    </source>
</evidence>
<dbReference type="InterPro" id="IPR035914">
    <property type="entry name" value="Sperma_CUB_dom_sf"/>
</dbReference>